<evidence type="ECO:0000256" key="1">
    <source>
        <dbReference type="ARBA" id="ARBA00004123"/>
    </source>
</evidence>
<dbReference type="PROSITE" id="PS50048">
    <property type="entry name" value="ZN2_CY6_FUNGAL_2"/>
    <property type="match status" value="1"/>
</dbReference>
<dbReference type="GO" id="GO:0008270">
    <property type="term" value="F:zinc ion binding"/>
    <property type="evidence" value="ECO:0007669"/>
    <property type="project" value="InterPro"/>
</dbReference>
<dbReference type="GO" id="GO:0000981">
    <property type="term" value="F:DNA-binding transcription factor activity, RNA polymerase II-specific"/>
    <property type="evidence" value="ECO:0007669"/>
    <property type="project" value="InterPro"/>
</dbReference>
<dbReference type="PROSITE" id="PS00463">
    <property type="entry name" value="ZN2_CY6_FUNGAL_1"/>
    <property type="match status" value="1"/>
</dbReference>
<evidence type="ECO:0000313" key="7">
    <source>
        <dbReference type="Proteomes" id="UP000094112"/>
    </source>
</evidence>
<gene>
    <name evidence="6" type="ORF">WICANDRAFT_96069</name>
</gene>
<accession>A0A1E3NZ26</accession>
<dbReference type="Gene3D" id="4.10.240.10">
    <property type="entry name" value="Zn(2)-C6 fungal-type DNA-binding domain"/>
    <property type="match status" value="1"/>
</dbReference>
<feature type="compositionally biased region" description="Low complexity" evidence="4">
    <location>
        <begin position="17"/>
        <end position="28"/>
    </location>
</feature>
<dbReference type="OrthoDB" id="427480at2759"/>
<protein>
    <recommendedName>
        <fullName evidence="5">Zn(2)-C6 fungal-type domain-containing protein</fullName>
    </recommendedName>
</protein>
<dbReference type="CDD" id="cd00067">
    <property type="entry name" value="GAL4"/>
    <property type="match status" value="1"/>
</dbReference>
<dbReference type="InterPro" id="IPR001138">
    <property type="entry name" value="Zn2Cys6_DnaBD"/>
</dbReference>
<organism evidence="6 7">
    <name type="scientific">Wickerhamomyces anomalus (strain ATCC 58044 / CBS 1984 / NCYC 433 / NRRL Y-366-8)</name>
    <name type="common">Yeast</name>
    <name type="synonym">Hansenula anomala</name>
    <dbReference type="NCBI Taxonomy" id="683960"/>
    <lineage>
        <taxon>Eukaryota</taxon>
        <taxon>Fungi</taxon>
        <taxon>Dikarya</taxon>
        <taxon>Ascomycota</taxon>
        <taxon>Saccharomycotina</taxon>
        <taxon>Saccharomycetes</taxon>
        <taxon>Phaffomycetales</taxon>
        <taxon>Wickerhamomycetaceae</taxon>
        <taxon>Wickerhamomyces</taxon>
    </lineage>
</organism>
<dbReference type="PRINTS" id="PR00755">
    <property type="entry name" value="AFLATOXINBRP"/>
</dbReference>
<evidence type="ECO:0000256" key="2">
    <source>
        <dbReference type="ARBA" id="ARBA00023242"/>
    </source>
</evidence>
<feature type="compositionally biased region" description="Polar residues" evidence="4">
    <location>
        <begin position="1"/>
        <end position="16"/>
    </location>
</feature>
<sequence>MSSLPNSNNKRAVSQEANGSPNSSAAGAKEAKDKADRLAKRQKITLSCTECRRRKIKCDHKKPVCENCIKKNLQEQCTYSTSPWIQIISSENQIYEEIESLKRENDLLMKNIALLKEQCGKLNVDSNSLLSSNSAGELSSGSTASPISNSQLTPSSTTSSAQSTAQSKEDTIAKQLSNLLLKSIVGRIRSQDVQLINIPPKYNSPLTPMLTLKINNDKNYKSIFLNQLLINYLPNFQMIEYHINYFFKSNFHKNLQIISQSQIMETFHRIFNQHSNKIEIDSKREIQDFLQLAIILTILKITSVYKDTPFNDPENKLILYIDAALGFGELITRSSIPALQAVILLNSYRLFVEDMNEIDLYFLIQLCQDFAIAIGLHKNIDVLYEDKSVEEREMLKTIWNCLNDE</sequence>
<dbReference type="EMBL" id="KV454212">
    <property type="protein sequence ID" value="ODQ58393.1"/>
    <property type="molecule type" value="Genomic_DNA"/>
</dbReference>
<dbReference type="RefSeq" id="XP_019037600.1">
    <property type="nucleotide sequence ID" value="XM_019186511.1"/>
</dbReference>
<dbReference type="STRING" id="683960.A0A1E3NZ26"/>
<dbReference type="PANTHER" id="PTHR31001">
    <property type="entry name" value="UNCHARACTERIZED TRANSCRIPTIONAL REGULATORY PROTEIN"/>
    <property type="match status" value="1"/>
</dbReference>
<evidence type="ECO:0000256" key="3">
    <source>
        <dbReference type="SAM" id="Coils"/>
    </source>
</evidence>
<feature type="region of interest" description="Disordered" evidence="4">
    <location>
        <begin position="1"/>
        <end position="36"/>
    </location>
</feature>
<name>A0A1E3NZ26_WICAA</name>
<dbReference type="CDD" id="cd12148">
    <property type="entry name" value="fungal_TF_MHR"/>
    <property type="match status" value="1"/>
</dbReference>
<reference evidence="6 7" key="1">
    <citation type="journal article" date="2016" name="Proc. Natl. Acad. Sci. U.S.A.">
        <title>Comparative genomics of biotechnologically important yeasts.</title>
        <authorList>
            <person name="Riley R."/>
            <person name="Haridas S."/>
            <person name="Wolfe K.H."/>
            <person name="Lopes M.R."/>
            <person name="Hittinger C.T."/>
            <person name="Goeker M."/>
            <person name="Salamov A.A."/>
            <person name="Wisecaver J.H."/>
            <person name="Long T.M."/>
            <person name="Calvey C.H."/>
            <person name="Aerts A.L."/>
            <person name="Barry K.W."/>
            <person name="Choi C."/>
            <person name="Clum A."/>
            <person name="Coughlan A.Y."/>
            <person name="Deshpande S."/>
            <person name="Douglass A.P."/>
            <person name="Hanson S.J."/>
            <person name="Klenk H.-P."/>
            <person name="LaButti K.M."/>
            <person name="Lapidus A."/>
            <person name="Lindquist E.A."/>
            <person name="Lipzen A.M."/>
            <person name="Meier-Kolthoff J.P."/>
            <person name="Ohm R.A."/>
            <person name="Otillar R.P."/>
            <person name="Pangilinan J.L."/>
            <person name="Peng Y."/>
            <person name="Rokas A."/>
            <person name="Rosa C.A."/>
            <person name="Scheuner C."/>
            <person name="Sibirny A.A."/>
            <person name="Slot J.C."/>
            <person name="Stielow J.B."/>
            <person name="Sun H."/>
            <person name="Kurtzman C.P."/>
            <person name="Blackwell M."/>
            <person name="Grigoriev I.V."/>
            <person name="Jeffries T.W."/>
        </authorList>
    </citation>
    <scope>NUCLEOTIDE SEQUENCE [LARGE SCALE GENOMIC DNA]</scope>
    <source>
        <strain evidence="7">ATCC 58044 / CBS 1984 / NCYC 433 / NRRL Y-366-8</strain>
    </source>
</reference>
<keyword evidence="3" id="KW-0175">Coiled coil</keyword>
<dbReference type="AlphaFoldDB" id="A0A1E3NZ26"/>
<dbReference type="InterPro" id="IPR036864">
    <property type="entry name" value="Zn2-C6_fun-type_DNA-bd_sf"/>
</dbReference>
<feature type="region of interest" description="Disordered" evidence="4">
    <location>
        <begin position="135"/>
        <end position="166"/>
    </location>
</feature>
<evidence type="ECO:0000313" key="6">
    <source>
        <dbReference type="EMBL" id="ODQ58393.1"/>
    </source>
</evidence>
<feature type="domain" description="Zn(2)-C6 fungal-type" evidence="5">
    <location>
        <begin position="47"/>
        <end position="79"/>
    </location>
</feature>
<dbReference type="SUPFAM" id="SSF57701">
    <property type="entry name" value="Zn2/Cys6 DNA-binding domain"/>
    <property type="match status" value="1"/>
</dbReference>
<dbReference type="SMART" id="SM00066">
    <property type="entry name" value="GAL4"/>
    <property type="match status" value="1"/>
</dbReference>
<dbReference type="Proteomes" id="UP000094112">
    <property type="component" value="Unassembled WGS sequence"/>
</dbReference>
<dbReference type="GO" id="GO:0005634">
    <property type="term" value="C:nucleus"/>
    <property type="evidence" value="ECO:0007669"/>
    <property type="project" value="UniProtKB-SubCell"/>
</dbReference>
<dbReference type="InterPro" id="IPR050613">
    <property type="entry name" value="Sec_Metabolite_Reg"/>
</dbReference>
<evidence type="ECO:0000259" key="5">
    <source>
        <dbReference type="PROSITE" id="PS50048"/>
    </source>
</evidence>
<dbReference type="PANTHER" id="PTHR31001:SF90">
    <property type="entry name" value="CENTROMERE DNA-BINDING PROTEIN COMPLEX CBF3 SUBUNIT B"/>
    <property type="match status" value="1"/>
</dbReference>
<keyword evidence="2" id="KW-0539">Nucleus</keyword>
<comment type="subcellular location">
    <subcellularLocation>
        <location evidence="1">Nucleus</location>
    </subcellularLocation>
</comment>
<evidence type="ECO:0000256" key="4">
    <source>
        <dbReference type="SAM" id="MobiDB-lite"/>
    </source>
</evidence>
<dbReference type="CDD" id="cd14655">
    <property type="entry name" value="ZIP_Hap1"/>
    <property type="match status" value="1"/>
</dbReference>
<keyword evidence="7" id="KW-1185">Reference proteome</keyword>
<feature type="coiled-coil region" evidence="3">
    <location>
        <begin position="91"/>
        <end position="118"/>
    </location>
</feature>
<dbReference type="GeneID" id="30203757"/>
<dbReference type="Pfam" id="PF00172">
    <property type="entry name" value="Zn_clus"/>
    <property type="match status" value="1"/>
</dbReference>
<proteinExistence type="predicted"/>